<comment type="caution">
    <text evidence="1">The sequence shown here is derived from an EMBL/GenBank/DDBJ whole genome shotgun (WGS) entry which is preliminary data.</text>
</comment>
<organism evidence="1 2">
    <name type="scientific">Karstenula rhodostoma CBS 690.94</name>
    <dbReference type="NCBI Taxonomy" id="1392251"/>
    <lineage>
        <taxon>Eukaryota</taxon>
        <taxon>Fungi</taxon>
        <taxon>Dikarya</taxon>
        <taxon>Ascomycota</taxon>
        <taxon>Pezizomycotina</taxon>
        <taxon>Dothideomycetes</taxon>
        <taxon>Pleosporomycetidae</taxon>
        <taxon>Pleosporales</taxon>
        <taxon>Massarineae</taxon>
        <taxon>Didymosphaeriaceae</taxon>
        <taxon>Karstenula</taxon>
    </lineage>
</organism>
<keyword evidence="2" id="KW-1185">Reference proteome</keyword>
<reference evidence="1" key="1">
    <citation type="journal article" date="2020" name="Stud. Mycol.">
        <title>101 Dothideomycetes genomes: a test case for predicting lifestyles and emergence of pathogens.</title>
        <authorList>
            <person name="Haridas S."/>
            <person name="Albert R."/>
            <person name="Binder M."/>
            <person name="Bloem J."/>
            <person name="Labutti K."/>
            <person name="Salamov A."/>
            <person name="Andreopoulos B."/>
            <person name="Baker S."/>
            <person name="Barry K."/>
            <person name="Bills G."/>
            <person name="Bluhm B."/>
            <person name="Cannon C."/>
            <person name="Castanera R."/>
            <person name="Culley D."/>
            <person name="Daum C."/>
            <person name="Ezra D."/>
            <person name="Gonzalez J."/>
            <person name="Henrissat B."/>
            <person name="Kuo A."/>
            <person name="Liang C."/>
            <person name="Lipzen A."/>
            <person name="Lutzoni F."/>
            <person name="Magnuson J."/>
            <person name="Mondo S."/>
            <person name="Nolan M."/>
            <person name="Ohm R."/>
            <person name="Pangilinan J."/>
            <person name="Park H.-J."/>
            <person name="Ramirez L."/>
            <person name="Alfaro M."/>
            <person name="Sun H."/>
            <person name="Tritt A."/>
            <person name="Yoshinaga Y."/>
            <person name="Zwiers L.-H."/>
            <person name="Turgeon B."/>
            <person name="Goodwin S."/>
            <person name="Spatafora J."/>
            <person name="Crous P."/>
            <person name="Grigoriev I."/>
        </authorList>
    </citation>
    <scope>NUCLEOTIDE SEQUENCE</scope>
    <source>
        <strain evidence="1">CBS 690.94</strain>
    </source>
</reference>
<sequence length="71" mass="6886">MGRPSGSGSGRRAPSADCKGAFPAWLAAPGARGLLACGSGPLAAPIAGGTNIAQCTVRRGPASAGYPLQSY</sequence>
<proteinExistence type="predicted"/>
<dbReference type="AlphaFoldDB" id="A0A9P4PSY9"/>
<protein>
    <submittedName>
        <fullName evidence="1">Uncharacterized protein</fullName>
    </submittedName>
</protein>
<accession>A0A9P4PSY9</accession>
<name>A0A9P4PSY9_9PLEO</name>
<evidence type="ECO:0000313" key="2">
    <source>
        <dbReference type="Proteomes" id="UP000799764"/>
    </source>
</evidence>
<gene>
    <name evidence="1" type="ORF">P171DRAFT_146598</name>
</gene>
<dbReference type="Proteomes" id="UP000799764">
    <property type="component" value="Unassembled WGS sequence"/>
</dbReference>
<evidence type="ECO:0000313" key="1">
    <source>
        <dbReference type="EMBL" id="KAF2450790.1"/>
    </source>
</evidence>
<dbReference type="EMBL" id="MU001493">
    <property type="protein sequence ID" value="KAF2450790.1"/>
    <property type="molecule type" value="Genomic_DNA"/>
</dbReference>